<accession>A0A0K0D2T4</accession>
<dbReference type="AlphaFoldDB" id="A0A0K0D2T4"/>
<dbReference type="WBParaSite" id="ACAC_0000437901-mRNA-1">
    <property type="protein sequence ID" value="ACAC_0000437901-mRNA-1"/>
    <property type="gene ID" value="ACAC_0000437901"/>
</dbReference>
<dbReference type="Proteomes" id="UP000035642">
    <property type="component" value="Unassembled WGS sequence"/>
</dbReference>
<proteinExistence type="predicted"/>
<organism evidence="1 2">
    <name type="scientific">Angiostrongylus cantonensis</name>
    <name type="common">Rat lungworm</name>
    <dbReference type="NCBI Taxonomy" id="6313"/>
    <lineage>
        <taxon>Eukaryota</taxon>
        <taxon>Metazoa</taxon>
        <taxon>Ecdysozoa</taxon>
        <taxon>Nematoda</taxon>
        <taxon>Chromadorea</taxon>
        <taxon>Rhabditida</taxon>
        <taxon>Rhabditina</taxon>
        <taxon>Rhabditomorpha</taxon>
        <taxon>Strongyloidea</taxon>
        <taxon>Metastrongylidae</taxon>
        <taxon>Angiostrongylus</taxon>
    </lineage>
</organism>
<evidence type="ECO:0000313" key="2">
    <source>
        <dbReference type="WBParaSite" id="ACAC_0000437901-mRNA-1"/>
    </source>
</evidence>
<name>A0A0K0D2T4_ANGCA</name>
<sequence length="92" mass="10531">MNKQQENFGNEKNILGMLAFEAGKAIIQSMSTPFNYNGQNYYWDQHPNVRNSDIECSLSIDELQKVSAFNSVLILKYGGTKCRNSKYWKSAL</sequence>
<evidence type="ECO:0000313" key="1">
    <source>
        <dbReference type="Proteomes" id="UP000035642"/>
    </source>
</evidence>
<reference evidence="2" key="2">
    <citation type="submission" date="2017-02" db="UniProtKB">
        <authorList>
            <consortium name="WormBaseParasite"/>
        </authorList>
    </citation>
    <scope>IDENTIFICATION</scope>
</reference>
<dbReference type="STRING" id="6313.A0A0K0D2T4"/>
<reference evidence="1" key="1">
    <citation type="submission" date="2012-09" db="EMBL/GenBank/DDBJ databases">
        <authorList>
            <person name="Martin A.A."/>
        </authorList>
    </citation>
    <scope>NUCLEOTIDE SEQUENCE</scope>
</reference>
<keyword evidence="1" id="KW-1185">Reference proteome</keyword>
<protein>
    <submittedName>
        <fullName evidence="2">Uncharacterized protein</fullName>
    </submittedName>
</protein>